<proteinExistence type="predicted"/>
<organism evidence="1">
    <name type="scientific">marine sediment metagenome</name>
    <dbReference type="NCBI Taxonomy" id="412755"/>
    <lineage>
        <taxon>unclassified sequences</taxon>
        <taxon>metagenomes</taxon>
        <taxon>ecological metagenomes</taxon>
    </lineage>
</organism>
<dbReference type="AlphaFoldDB" id="X0RPB3"/>
<evidence type="ECO:0000313" key="1">
    <source>
        <dbReference type="EMBL" id="GAF70699.1"/>
    </source>
</evidence>
<protein>
    <submittedName>
        <fullName evidence="1">Uncharacterized protein</fullName>
    </submittedName>
</protein>
<comment type="caution">
    <text evidence="1">The sequence shown here is derived from an EMBL/GenBank/DDBJ whole genome shotgun (WGS) entry which is preliminary data.</text>
</comment>
<dbReference type="EMBL" id="BARS01002649">
    <property type="protein sequence ID" value="GAF70699.1"/>
    <property type="molecule type" value="Genomic_DNA"/>
</dbReference>
<gene>
    <name evidence="1" type="ORF">S01H1_05084</name>
</gene>
<accession>X0RPB3</accession>
<reference evidence="1" key="1">
    <citation type="journal article" date="2014" name="Front. Microbiol.">
        <title>High frequency of phylogenetically diverse reductive dehalogenase-homologous genes in deep subseafloor sedimentary metagenomes.</title>
        <authorList>
            <person name="Kawai M."/>
            <person name="Futagami T."/>
            <person name="Toyoda A."/>
            <person name="Takaki Y."/>
            <person name="Nishi S."/>
            <person name="Hori S."/>
            <person name="Arai W."/>
            <person name="Tsubouchi T."/>
            <person name="Morono Y."/>
            <person name="Uchiyama I."/>
            <person name="Ito T."/>
            <person name="Fujiyama A."/>
            <person name="Inagaki F."/>
            <person name="Takami H."/>
        </authorList>
    </citation>
    <scope>NUCLEOTIDE SEQUENCE</scope>
    <source>
        <strain evidence="1">Expedition CK06-06</strain>
    </source>
</reference>
<sequence>MKTNLGFKIKRKSNYKNGESLHLVMKCYSCSKGGTGGFDGKRWWCDSGCDGFLRAVHEKMSVVECNGYKEQKFKIPKKLKKQLREWITEYCFQTLEGKHNITQQSDNWFEMEYCIYAGILYTLQHREALNELKRIGKRYVDSFKSTSLEEIDKKV</sequence>
<name>X0RPB3_9ZZZZ</name>